<dbReference type="Proteomes" id="UP000036458">
    <property type="component" value="Chromosome"/>
</dbReference>
<proteinExistence type="predicted"/>
<feature type="coiled-coil region" evidence="4">
    <location>
        <begin position="145"/>
        <end position="176"/>
    </location>
</feature>
<keyword evidence="2" id="KW-0238">DNA-binding</keyword>
<dbReference type="AlphaFoldDB" id="A0A0H4VIM2"/>
<dbReference type="PROSITE" id="PS50043">
    <property type="entry name" value="HTH_LUXR_2"/>
    <property type="match status" value="1"/>
</dbReference>
<dbReference type="PANTHER" id="PTHR44688:SF16">
    <property type="entry name" value="DNA-BINDING TRANSCRIPTIONAL ACTIVATOR DEVR_DOSR"/>
    <property type="match status" value="1"/>
</dbReference>
<feature type="domain" description="HTH luxR-type" evidence="5">
    <location>
        <begin position="163"/>
        <end position="228"/>
    </location>
</feature>
<dbReference type="PANTHER" id="PTHR44688">
    <property type="entry name" value="DNA-BINDING TRANSCRIPTIONAL ACTIVATOR DEVR_DOSR"/>
    <property type="match status" value="1"/>
</dbReference>
<organism evidence="7 8">
    <name type="scientific">Rufibacter radiotolerans</name>
    <dbReference type="NCBI Taxonomy" id="1379910"/>
    <lineage>
        <taxon>Bacteria</taxon>
        <taxon>Pseudomonadati</taxon>
        <taxon>Bacteroidota</taxon>
        <taxon>Cytophagia</taxon>
        <taxon>Cytophagales</taxon>
        <taxon>Hymenobacteraceae</taxon>
        <taxon>Rufibacter</taxon>
    </lineage>
</organism>
<dbReference type="GO" id="GO:0006355">
    <property type="term" value="P:regulation of DNA-templated transcription"/>
    <property type="evidence" value="ECO:0007669"/>
    <property type="project" value="InterPro"/>
</dbReference>
<dbReference type="RefSeq" id="WP_048920530.1">
    <property type="nucleotide sequence ID" value="NZ_CP010777.1"/>
</dbReference>
<dbReference type="Pfam" id="PF00196">
    <property type="entry name" value="GerE"/>
    <property type="match status" value="1"/>
</dbReference>
<dbReference type="Pfam" id="PF08447">
    <property type="entry name" value="PAS_3"/>
    <property type="match status" value="1"/>
</dbReference>
<gene>
    <name evidence="7" type="ORF">TH63_08225</name>
</gene>
<keyword evidence="8" id="KW-1185">Reference proteome</keyword>
<dbReference type="InterPro" id="IPR036388">
    <property type="entry name" value="WH-like_DNA-bd_sf"/>
</dbReference>
<dbReference type="SUPFAM" id="SSF46894">
    <property type="entry name" value="C-terminal effector domain of the bipartite response regulators"/>
    <property type="match status" value="1"/>
</dbReference>
<evidence type="ECO:0000256" key="3">
    <source>
        <dbReference type="ARBA" id="ARBA00023163"/>
    </source>
</evidence>
<sequence>MTNKDLGKDELLRKLEALQEKCDFLERVVQEVPANIYLSDFKEGVIWCNKTNEQSLGYTLEEIKAMGTMEYMRQIVHLEDLNIPKDSVTHYQEYTGAEYGGMFRAKHKEQDTYKWFMGWAKAFCHEQDGQVKSIICVDVDMSPRMNTEKQLIEALRENLAQKNQLLINRLSKREKEILNLVCKGLSSQAIADQLFLSVHTVNTHRRNIQASLGTSNVADLVVLGKEAGLG</sequence>
<dbReference type="PROSITE" id="PS50112">
    <property type="entry name" value="PAS"/>
    <property type="match status" value="1"/>
</dbReference>
<dbReference type="Gene3D" id="3.30.450.20">
    <property type="entry name" value="PAS domain"/>
    <property type="match status" value="1"/>
</dbReference>
<dbReference type="PATRIC" id="fig|1379910.4.peg.1791"/>
<reference evidence="7 8" key="1">
    <citation type="submission" date="2015-01" db="EMBL/GenBank/DDBJ databases">
        <title>Rufibacter sp./DG31D/ whole genome sequencing.</title>
        <authorList>
            <person name="Kim M.K."/>
            <person name="Srinivasan S."/>
            <person name="Lee J.-J."/>
        </authorList>
    </citation>
    <scope>NUCLEOTIDE SEQUENCE [LARGE SCALE GENOMIC DNA]</scope>
    <source>
        <strain evidence="7 8">DG31D</strain>
    </source>
</reference>
<dbReference type="GO" id="GO:0003677">
    <property type="term" value="F:DNA binding"/>
    <property type="evidence" value="ECO:0007669"/>
    <property type="project" value="UniProtKB-KW"/>
</dbReference>
<evidence type="ECO:0000313" key="8">
    <source>
        <dbReference type="Proteomes" id="UP000036458"/>
    </source>
</evidence>
<feature type="domain" description="PAS" evidence="6">
    <location>
        <begin position="21"/>
        <end position="80"/>
    </location>
</feature>
<dbReference type="STRING" id="1379910.TH63_08225"/>
<dbReference type="SUPFAM" id="SSF55785">
    <property type="entry name" value="PYP-like sensor domain (PAS domain)"/>
    <property type="match status" value="1"/>
</dbReference>
<dbReference type="InterPro" id="IPR013655">
    <property type="entry name" value="PAS_fold_3"/>
</dbReference>
<dbReference type="KEGG" id="ruf:TH63_08225"/>
<dbReference type="CDD" id="cd06170">
    <property type="entry name" value="LuxR_C_like"/>
    <property type="match status" value="1"/>
</dbReference>
<evidence type="ECO:0000259" key="6">
    <source>
        <dbReference type="PROSITE" id="PS50112"/>
    </source>
</evidence>
<evidence type="ECO:0000313" key="7">
    <source>
        <dbReference type="EMBL" id="AKQ45640.1"/>
    </source>
</evidence>
<keyword evidence="3" id="KW-0804">Transcription</keyword>
<dbReference type="Gene3D" id="1.10.10.10">
    <property type="entry name" value="Winged helix-like DNA-binding domain superfamily/Winged helix DNA-binding domain"/>
    <property type="match status" value="1"/>
</dbReference>
<name>A0A0H4VIM2_9BACT</name>
<protein>
    <submittedName>
        <fullName evidence="7">LuxR family transcriptional regulator</fullName>
    </submittedName>
</protein>
<dbReference type="PRINTS" id="PR00038">
    <property type="entry name" value="HTHLUXR"/>
</dbReference>
<dbReference type="InterPro" id="IPR000014">
    <property type="entry name" value="PAS"/>
</dbReference>
<keyword evidence="4" id="KW-0175">Coiled coil</keyword>
<dbReference type="InterPro" id="IPR000792">
    <property type="entry name" value="Tscrpt_reg_LuxR_C"/>
</dbReference>
<dbReference type="SMART" id="SM00421">
    <property type="entry name" value="HTH_LUXR"/>
    <property type="match status" value="1"/>
</dbReference>
<accession>A0A0H4VIM2</accession>
<dbReference type="InterPro" id="IPR016032">
    <property type="entry name" value="Sig_transdc_resp-reg_C-effctor"/>
</dbReference>
<evidence type="ECO:0000256" key="1">
    <source>
        <dbReference type="ARBA" id="ARBA00023015"/>
    </source>
</evidence>
<dbReference type="InterPro" id="IPR035965">
    <property type="entry name" value="PAS-like_dom_sf"/>
</dbReference>
<evidence type="ECO:0000259" key="5">
    <source>
        <dbReference type="PROSITE" id="PS50043"/>
    </source>
</evidence>
<evidence type="ECO:0000256" key="4">
    <source>
        <dbReference type="SAM" id="Coils"/>
    </source>
</evidence>
<dbReference type="EMBL" id="CP010777">
    <property type="protein sequence ID" value="AKQ45640.1"/>
    <property type="molecule type" value="Genomic_DNA"/>
</dbReference>
<evidence type="ECO:0000256" key="2">
    <source>
        <dbReference type="ARBA" id="ARBA00023125"/>
    </source>
</evidence>
<keyword evidence="1" id="KW-0805">Transcription regulation</keyword>
<dbReference type="OrthoDB" id="965844at2"/>